<keyword evidence="2" id="KW-0479">Metal-binding</keyword>
<evidence type="ECO:0000256" key="1">
    <source>
        <dbReference type="ARBA" id="ARBA00007749"/>
    </source>
</evidence>
<keyword evidence="4" id="KW-0862">Zinc</keyword>
<dbReference type="SUPFAM" id="SSF56281">
    <property type="entry name" value="Metallo-hydrolase/oxidoreductase"/>
    <property type="match status" value="1"/>
</dbReference>
<dbReference type="Gene3D" id="3.60.15.10">
    <property type="entry name" value="Ribonuclease Z/Hydroxyacylglutathione hydrolase-like"/>
    <property type="match status" value="1"/>
</dbReference>
<sequence length="286" mass="31397">MSDWALDLGGMTLRGVADEDPFELPRDLLFPGADPALLHRAAALDPLGVDPARDSILLRVQVFVIEHAGRVILVDGGIGDGKERPARASWHRRNTDFLHRLGVAPEDVDMLLFTHLHADHVGWATRKVEWRWVPTFPKARHVVPEVEYAHWEARNATAPANHGSFEDSVLPLAEAGLLDRVPLDHVPVPGLRFRHLPGHTPGQVGILLEGAKRPALIAADAVHHPMQLLAPRLVSRFCSDPTDAVATRLALLEEAAADGLALVPHHARGRRLWQVARDGDAYTLKA</sequence>
<gene>
    <name evidence="6" type="ORF">DFH01_12915</name>
</gene>
<dbReference type="SMART" id="SM00849">
    <property type="entry name" value="Lactamase_B"/>
    <property type="match status" value="1"/>
</dbReference>
<proteinExistence type="inferred from homology"/>
<dbReference type="InterPro" id="IPR036866">
    <property type="entry name" value="RibonucZ/Hydroxyglut_hydro"/>
</dbReference>
<evidence type="ECO:0000313" key="6">
    <source>
        <dbReference type="EMBL" id="PWS36102.1"/>
    </source>
</evidence>
<keyword evidence="3 6" id="KW-0378">Hydrolase</keyword>
<reference evidence="7" key="1">
    <citation type="submission" date="2018-05" db="EMBL/GenBank/DDBJ databases">
        <authorList>
            <person name="Du Z."/>
            <person name="Wang X."/>
        </authorList>
    </citation>
    <scope>NUCLEOTIDE SEQUENCE [LARGE SCALE GENOMIC DNA]</scope>
    <source>
        <strain evidence="7">CQN31</strain>
    </source>
</reference>
<dbReference type="GO" id="GO:0046872">
    <property type="term" value="F:metal ion binding"/>
    <property type="evidence" value="ECO:0007669"/>
    <property type="project" value="UniProtKB-KW"/>
</dbReference>
<dbReference type="GO" id="GO:0016787">
    <property type="term" value="F:hydrolase activity"/>
    <property type="evidence" value="ECO:0007669"/>
    <property type="project" value="UniProtKB-KW"/>
</dbReference>
<evidence type="ECO:0000256" key="3">
    <source>
        <dbReference type="ARBA" id="ARBA00022801"/>
    </source>
</evidence>
<comment type="caution">
    <text evidence="6">The sequence shown here is derived from an EMBL/GenBank/DDBJ whole genome shotgun (WGS) entry which is preliminary data.</text>
</comment>
<keyword evidence="7" id="KW-1185">Reference proteome</keyword>
<dbReference type="RefSeq" id="WP_109870896.1">
    <property type="nucleotide sequence ID" value="NZ_QGNA01000003.1"/>
</dbReference>
<dbReference type="AlphaFoldDB" id="A0A317FCF0"/>
<dbReference type="Pfam" id="PF00753">
    <property type="entry name" value="Lactamase_B"/>
    <property type="match status" value="1"/>
</dbReference>
<dbReference type="Proteomes" id="UP000245765">
    <property type="component" value="Unassembled WGS sequence"/>
</dbReference>
<accession>A0A317FCF0</accession>
<evidence type="ECO:0000313" key="7">
    <source>
        <dbReference type="Proteomes" id="UP000245765"/>
    </source>
</evidence>
<dbReference type="CDD" id="cd16277">
    <property type="entry name" value="metallo-hydrolase-like_MBL-fold"/>
    <property type="match status" value="1"/>
</dbReference>
<protein>
    <submittedName>
        <fullName evidence="6">MBL fold metallo-hydrolase</fullName>
    </submittedName>
</protein>
<evidence type="ECO:0000259" key="5">
    <source>
        <dbReference type="SMART" id="SM00849"/>
    </source>
</evidence>
<feature type="domain" description="Metallo-beta-lactamase" evidence="5">
    <location>
        <begin position="59"/>
        <end position="266"/>
    </location>
</feature>
<dbReference type="InterPro" id="IPR051013">
    <property type="entry name" value="MBL_superfamily_lactonases"/>
</dbReference>
<dbReference type="EMBL" id="QGNA01000003">
    <property type="protein sequence ID" value="PWS36102.1"/>
    <property type="molecule type" value="Genomic_DNA"/>
</dbReference>
<dbReference type="PANTHER" id="PTHR42978">
    <property type="entry name" value="QUORUM-QUENCHING LACTONASE YTNP-RELATED-RELATED"/>
    <property type="match status" value="1"/>
</dbReference>
<dbReference type="OrthoDB" id="9773738at2"/>
<evidence type="ECO:0000256" key="4">
    <source>
        <dbReference type="ARBA" id="ARBA00022833"/>
    </source>
</evidence>
<organism evidence="6 7">
    <name type="scientific">Falsiroseomonas bella</name>
    <dbReference type="NCBI Taxonomy" id="2184016"/>
    <lineage>
        <taxon>Bacteria</taxon>
        <taxon>Pseudomonadati</taxon>
        <taxon>Pseudomonadota</taxon>
        <taxon>Alphaproteobacteria</taxon>
        <taxon>Acetobacterales</taxon>
        <taxon>Roseomonadaceae</taxon>
        <taxon>Falsiroseomonas</taxon>
    </lineage>
</organism>
<comment type="similarity">
    <text evidence="1">Belongs to the metallo-beta-lactamase superfamily.</text>
</comment>
<dbReference type="InterPro" id="IPR001279">
    <property type="entry name" value="Metallo-B-lactamas"/>
</dbReference>
<evidence type="ECO:0000256" key="2">
    <source>
        <dbReference type="ARBA" id="ARBA00022723"/>
    </source>
</evidence>
<dbReference type="PANTHER" id="PTHR42978:SF6">
    <property type="entry name" value="QUORUM-QUENCHING LACTONASE YTNP-RELATED"/>
    <property type="match status" value="1"/>
</dbReference>
<name>A0A317FCF0_9PROT</name>